<dbReference type="RefSeq" id="WP_160681665.1">
    <property type="nucleotide sequence ID" value="NZ_WTYW01000001.1"/>
</dbReference>
<evidence type="ECO:0000259" key="1">
    <source>
        <dbReference type="Pfam" id="PF13271"/>
    </source>
</evidence>
<comment type="caution">
    <text evidence="2">The sequence shown here is derived from an EMBL/GenBank/DDBJ whole genome shotgun (WGS) entry which is preliminary data.</text>
</comment>
<reference evidence="2 3" key="1">
    <citation type="submission" date="2019-12" db="EMBL/GenBank/DDBJ databases">
        <title>Genomic-based taxomic classification of the family Erythrobacteraceae.</title>
        <authorList>
            <person name="Xu L."/>
        </authorList>
    </citation>
    <scope>NUCLEOTIDE SEQUENCE [LARGE SCALE GENOMIC DNA]</scope>
    <source>
        <strain evidence="2 3">MCCC 1A09962</strain>
    </source>
</reference>
<feature type="domain" description="DUF4062" evidence="1">
    <location>
        <begin position="10"/>
        <end position="100"/>
    </location>
</feature>
<dbReference type="OrthoDB" id="9784936at2"/>
<proteinExistence type="predicted"/>
<dbReference type="InterPro" id="IPR025139">
    <property type="entry name" value="DUF4062"/>
</dbReference>
<evidence type="ECO:0000313" key="3">
    <source>
        <dbReference type="Proteomes" id="UP000433104"/>
    </source>
</evidence>
<dbReference type="Proteomes" id="UP000433104">
    <property type="component" value="Unassembled WGS sequence"/>
</dbReference>
<evidence type="ECO:0000313" key="2">
    <source>
        <dbReference type="EMBL" id="MXO85249.1"/>
    </source>
</evidence>
<keyword evidence="3" id="KW-1185">Reference proteome</keyword>
<dbReference type="Pfam" id="PF13271">
    <property type="entry name" value="DUF4062"/>
    <property type="match status" value="1"/>
</dbReference>
<protein>
    <submittedName>
        <fullName evidence="2">DUF4062 domain-containing protein</fullName>
    </submittedName>
</protein>
<dbReference type="EMBL" id="WTYW01000001">
    <property type="protein sequence ID" value="MXO85249.1"/>
    <property type="molecule type" value="Genomic_DNA"/>
</dbReference>
<accession>A0A844ZHP7</accession>
<sequence>MSFDAKVINVMIASPGDVQRERQAIRETIHTWNDVHAADRRCVLLPVGWETHSAPALGDRPQKLINDRVLEHCDLLVGVFWTRLGTPTGEAASGTVEEIRRHMAAGKPVMVYFSQQPVAPDSLDRSQYDALQDFKAWCAEQGLIHSYDTQDEFRVAFARHLQLTLRDDPYLKNLQRAVAGFSISDLPGLPDEDEHQISEEAKTLLKAGINDNQGVVMVGHFLNGDLIQTNGINFAEGCDARGRAAWKSAVDQLESKFFIEDRSGKGQVYFITDAGYRYAEKLRADQQDRPA</sequence>
<name>A0A844ZHP7_9SPHN</name>
<gene>
    <name evidence="2" type="ORF">GRI38_04325</name>
</gene>
<dbReference type="AlphaFoldDB" id="A0A844ZHP7"/>
<organism evidence="2 3">
    <name type="scientific">Parapontixanthobacter aurantiacus</name>
    <dbReference type="NCBI Taxonomy" id="1463599"/>
    <lineage>
        <taxon>Bacteria</taxon>
        <taxon>Pseudomonadati</taxon>
        <taxon>Pseudomonadota</taxon>
        <taxon>Alphaproteobacteria</taxon>
        <taxon>Sphingomonadales</taxon>
        <taxon>Erythrobacteraceae</taxon>
        <taxon>Parapontixanthobacter</taxon>
    </lineage>
</organism>